<evidence type="ECO:0000256" key="7">
    <source>
        <dbReference type="SAM" id="Phobius"/>
    </source>
</evidence>
<proteinExistence type="inferred from homology"/>
<evidence type="ECO:0000259" key="8">
    <source>
        <dbReference type="PROSITE" id="PS50156"/>
    </source>
</evidence>
<comment type="caution">
    <text evidence="9">The sequence shown here is derived from an EMBL/GenBank/DDBJ whole genome shotgun (WGS) entry which is preliminary data.</text>
</comment>
<feature type="transmembrane region" description="Helical" evidence="7">
    <location>
        <begin position="665"/>
        <end position="684"/>
    </location>
</feature>
<organism evidence="9 10">
    <name type="scientific">Geodermatophilus sabuli</name>
    <dbReference type="NCBI Taxonomy" id="1564158"/>
    <lineage>
        <taxon>Bacteria</taxon>
        <taxon>Bacillati</taxon>
        <taxon>Actinomycetota</taxon>
        <taxon>Actinomycetes</taxon>
        <taxon>Geodermatophilales</taxon>
        <taxon>Geodermatophilaceae</taxon>
        <taxon>Geodermatophilus</taxon>
    </lineage>
</organism>
<accession>A0A7K3VX63</accession>
<evidence type="ECO:0000256" key="3">
    <source>
        <dbReference type="ARBA" id="ARBA00022475"/>
    </source>
</evidence>
<dbReference type="RefSeq" id="WP_163480181.1">
    <property type="nucleotide sequence ID" value="NZ_JAAGWF010000005.1"/>
</dbReference>
<comment type="subcellular location">
    <subcellularLocation>
        <location evidence="1">Cell membrane</location>
        <topology evidence="1">Multi-pass membrane protein</topology>
    </subcellularLocation>
</comment>
<comment type="similarity">
    <text evidence="2">Belongs to the resistance-nodulation-cell division (RND) (TC 2.A.6) family. MmpL subfamily.</text>
</comment>
<feature type="transmembrane region" description="Helical" evidence="7">
    <location>
        <begin position="371"/>
        <end position="389"/>
    </location>
</feature>
<feature type="domain" description="SSD" evidence="8">
    <location>
        <begin position="202"/>
        <end position="327"/>
    </location>
</feature>
<dbReference type="Proteomes" id="UP000470246">
    <property type="component" value="Unassembled WGS sequence"/>
</dbReference>
<dbReference type="Pfam" id="PF03176">
    <property type="entry name" value="MMPL"/>
    <property type="match status" value="2"/>
</dbReference>
<dbReference type="EMBL" id="JAAGWF010000005">
    <property type="protein sequence ID" value="NEK56980.1"/>
    <property type="molecule type" value="Genomic_DNA"/>
</dbReference>
<feature type="transmembrane region" description="Helical" evidence="7">
    <location>
        <begin position="304"/>
        <end position="328"/>
    </location>
</feature>
<dbReference type="Gene3D" id="1.20.1640.10">
    <property type="entry name" value="Multidrug efflux transporter AcrB transmembrane domain"/>
    <property type="match status" value="2"/>
</dbReference>
<evidence type="ECO:0000256" key="1">
    <source>
        <dbReference type="ARBA" id="ARBA00004651"/>
    </source>
</evidence>
<dbReference type="PANTHER" id="PTHR33406:SF11">
    <property type="entry name" value="MEMBRANE PROTEIN SCO6666-RELATED"/>
    <property type="match status" value="1"/>
</dbReference>
<keyword evidence="3" id="KW-1003">Cell membrane</keyword>
<evidence type="ECO:0000256" key="4">
    <source>
        <dbReference type="ARBA" id="ARBA00022692"/>
    </source>
</evidence>
<dbReference type="GO" id="GO:0005886">
    <property type="term" value="C:plasma membrane"/>
    <property type="evidence" value="ECO:0007669"/>
    <property type="project" value="UniProtKB-SubCell"/>
</dbReference>
<keyword evidence="10" id="KW-1185">Reference proteome</keyword>
<feature type="transmembrane region" description="Helical" evidence="7">
    <location>
        <begin position="523"/>
        <end position="546"/>
    </location>
</feature>
<feature type="transmembrane region" description="Helical" evidence="7">
    <location>
        <begin position="277"/>
        <end position="298"/>
    </location>
</feature>
<evidence type="ECO:0000256" key="2">
    <source>
        <dbReference type="ARBA" id="ARBA00010157"/>
    </source>
</evidence>
<keyword evidence="4 7" id="KW-0812">Transmembrane</keyword>
<reference evidence="9 10" key="1">
    <citation type="submission" date="2020-02" db="EMBL/GenBank/DDBJ databases">
        <title>Geodermatophilus sabuli CPCC 205279 I12A-02694.</title>
        <authorList>
            <person name="Jiang Z."/>
        </authorList>
    </citation>
    <scope>NUCLEOTIDE SEQUENCE [LARGE SCALE GENOMIC DNA]</scope>
    <source>
        <strain evidence="9 10">I12A-02694</strain>
    </source>
</reference>
<evidence type="ECO:0000313" key="9">
    <source>
        <dbReference type="EMBL" id="NEK56980.1"/>
    </source>
</evidence>
<keyword evidence="5 7" id="KW-1133">Transmembrane helix</keyword>
<sequence length="730" mass="76435">MFESLGRIVYRRRRWVVALALAFVAFAGVWGTGVFGAMTGGGFEDPDSESSLASEVAERELGRAGGDVVVLYSSDELTVDDPAFAAAVEQSLAALPDDVVEESVTFFATGAPQLVSEDRSATYALLTLTGDEDERTEGLELVEDRLSAPGLETQIGGGTTINRDINERVSADIARAEMISLPILAVLLVLIFGSVAAAGLPLAIGVVAILGAFAALRGFSTVADVSIFAVNVVTITGLGLAIDYGLFMVSRFREEIRRQPDTETALARTMATAGRTVAVSGATVAISLAGLLIFPQVFLRSMGFGGMSAVLIAMLAALTLLPALLAMLGPRVDALSVRPWLRRVFHRVPTATTGDHGAWARIAHSVMRRPVVYTVVVTAVLVVLALPFLRVQFGGVDERALPEGTESRVVAETIQADFPPSERGPIAAIVTLADPVDSPAGGAALQGYVEAVAAVPGVDGATVAGAAGDTARVDVAYAGDPLSTEARDLVGEVRSVPAPDGGDVLVGGQTAALEDLLDSLASLLPWMAVFVVATTFVLLFLAFGSLVLPVKAVVMNVLSLGASFGALVWIFQEGNLSGLLDFTPTGFVEATQPILVLAIVFGLSMDYEVFLMSRIREQYDLTGDNTTAVATGLQRTGGIITSAALLLLVVIGAFSLSGITFIKMIGVAMLIAIVVDATVVRILLVPATMRLLGRANWWAPGPLGRLYARYGIRESDGEPVAEVPELVPTR</sequence>
<feature type="transmembrane region" description="Helical" evidence="7">
    <location>
        <begin position="15"/>
        <end position="38"/>
    </location>
</feature>
<evidence type="ECO:0000313" key="10">
    <source>
        <dbReference type="Proteomes" id="UP000470246"/>
    </source>
</evidence>
<feature type="transmembrane region" description="Helical" evidence="7">
    <location>
        <begin position="553"/>
        <end position="572"/>
    </location>
</feature>
<evidence type="ECO:0000256" key="5">
    <source>
        <dbReference type="ARBA" id="ARBA00022989"/>
    </source>
</evidence>
<dbReference type="AlphaFoldDB" id="A0A7K3VX63"/>
<dbReference type="SUPFAM" id="SSF82866">
    <property type="entry name" value="Multidrug efflux transporter AcrB transmembrane domain"/>
    <property type="match status" value="2"/>
</dbReference>
<feature type="transmembrane region" description="Helical" evidence="7">
    <location>
        <begin position="228"/>
        <end position="249"/>
    </location>
</feature>
<dbReference type="PROSITE" id="PS50156">
    <property type="entry name" value="SSD"/>
    <property type="match status" value="1"/>
</dbReference>
<keyword evidence="6 7" id="KW-0472">Membrane</keyword>
<feature type="transmembrane region" description="Helical" evidence="7">
    <location>
        <begin position="639"/>
        <end position="659"/>
    </location>
</feature>
<dbReference type="InterPro" id="IPR050545">
    <property type="entry name" value="Mycobact_MmpL"/>
</dbReference>
<dbReference type="PANTHER" id="PTHR33406">
    <property type="entry name" value="MEMBRANE PROTEIN MJ1562-RELATED"/>
    <property type="match status" value="1"/>
</dbReference>
<feature type="transmembrane region" description="Helical" evidence="7">
    <location>
        <begin position="592"/>
        <end position="611"/>
    </location>
</feature>
<evidence type="ECO:0000256" key="6">
    <source>
        <dbReference type="ARBA" id="ARBA00023136"/>
    </source>
</evidence>
<name>A0A7K3VX63_9ACTN</name>
<dbReference type="InterPro" id="IPR000731">
    <property type="entry name" value="SSD"/>
</dbReference>
<dbReference type="InterPro" id="IPR004869">
    <property type="entry name" value="MMPL_dom"/>
</dbReference>
<gene>
    <name evidence="9" type="ORF">GCU56_03720</name>
</gene>
<feature type="transmembrane region" description="Helical" evidence="7">
    <location>
        <begin position="183"/>
        <end position="216"/>
    </location>
</feature>
<protein>
    <submittedName>
        <fullName evidence="9">MMPL family transporter</fullName>
    </submittedName>
</protein>